<accession>A0A0A2Y482</accession>
<protein>
    <recommendedName>
        <fullName evidence="3">DUF721 domain-containing protein</fullName>
    </recommendedName>
</protein>
<proteinExistence type="predicted"/>
<dbReference type="Proteomes" id="UP000030539">
    <property type="component" value="Unassembled WGS sequence"/>
</dbReference>
<gene>
    <name evidence="1" type="ORF">JP36_06610</name>
</gene>
<dbReference type="STRING" id="155515.JP36_06610"/>
<reference evidence="1 2" key="1">
    <citation type="submission" date="2014-08" db="EMBL/GenBank/DDBJ databases">
        <title>Chaperone-usher fimbriae in a diverse selection of Gallibacterium genomes.</title>
        <authorList>
            <person name="Kudirkiene E."/>
            <person name="Bager R.J."/>
            <person name="Johnson T.J."/>
            <person name="Bojesen A.M."/>
        </authorList>
    </citation>
    <scope>NUCLEOTIDE SEQUENCE [LARGE SCALE GENOMIC DNA]</scope>
    <source>
        <strain evidence="1 2">CCM5974</strain>
    </source>
</reference>
<dbReference type="Pfam" id="PF05258">
    <property type="entry name" value="DciA"/>
    <property type="match status" value="1"/>
</dbReference>
<evidence type="ECO:0008006" key="3">
    <source>
        <dbReference type="Google" id="ProtNLM"/>
    </source>
</evidence>
<name>A0A0A2Y482_9PAST</name>
<organism evidence="1 2">
    <name type="scientific">Gallibacterium genomosp. 1</name>
    <dbReference type="NCBI Taxonomy" id="155515"/>
    <lineage>
        <taxon>Bacteria</taxon>
        <taxon>Pseudomonadati</taxon>
        <taxon>Pseudomonadota</taxon>
        <taxon>Gammaproteobacteria</taxon>
        <taxon>Pasteurellales</taxon>
        <taxon>Pasteurellaceae</taxon>
        <taxon>Gallibacterium</taxon>
    </lineage>
</organism>
<comment type="caution">
    <text evidence="1">The sequence shown here is derived from an EMBL/GenBank/DDBJ whole genome shotgun (WGS) entry which is preliminary data.</text>
</comment>
<evidence type="ECO:0000313" key="2">
    <source>
        <dbReference type="Proteomes" id="UP000030539"/>
    </source>
</evidence>
<dbReference type="eggNOG" id="COG4701">
    <property type="taxonomic scope" value="Bacteria"/>
</dbReference>
<sequence length="113" mass="13172">MSLNDKKQIRNQKTLNVNEILQHSSLSGLLEQHQKRQQFYRNIEQCIPTQFRGQIRIAQYNEEKILFHVANGSVRQALLLQQAQLLRSINTLYPDIKQLEFKVIPTMPLSSAV</sequence>
<dbReference type="InterPro" id="IPR007922">
    <property type="entry name" value="DciA-like"/>
</dbReference>
<dbReference type="AlphaFoldDB" id="A0A0A2Y482"/>
<dbReference type="EMBL" id="JPXX01000018">
    <property type="protein sequence ID" value="KGQ37420.1"/>
    <property type="molecule type" value="Genomic_DNA"/>
</dbReference>
<evidence type="ECO:0000313" key="1">
    <source>
        <dbReference type="EMBL" id="KGQ37420.1"/>
    </source>
</evidence>
<dbReference type="RefSeq" id="WP_039173193.1">
    <property type="nucleotide sequence ID" value="NZ_JPXX01000018.1"/>
</dbReference>